<dbReference type="SUPFAM" id="SSF48264">
    <property type="entry name" value="Cytochrome P450"/>
    <property type="match status" value="1"/>
</dbReference>
<dbReference type="Gene3D" id="1.10.630.10">
    <property type="entry name" value="Cytochrome P450"/>
    <property type="match status" value="1"/>
</dbReference>
<dbReference type="InterPro" id="IPR017972">
    <property type="entry name" value="Cyt_P450_CS"/>
</dbReference>
<feature type="chain" id="PRO_5043517953" description="Cytochrome P450" evidence="9">
    <location>
        <begin position="18"/>
        <end position="489"/>
    </location>
</feature>
<evidence type="ECO:0000256" key="6">
    <source>
        <dbReference type="ARBA" id="ARBA00023033"/>
    </source>
</evidence>
<dbReference type="CDD" id="cd20617">
    <property type="entry name" value="CYP1_2-like"/>
    <property type="match status" value="1"/>
</dbReference>
<dbReference type="AlphaFoldDB" id="A0AAV5WIX2"/>
<feature type="binding site" description="axial binding residue" evidence="7">
    <location>
        <position position="438"/>
    </location>
    <ligand>
        <name>heme</name>
        <dbReference type="ChEBI" id="CHEBI:30413"/>
    </ligand>
    <ligandPart>
        <name>Fe</name>
        <dbReference type="ChEBI" id="CHEBI:18248"/>
    </ligandPart>
</feature>
<dbReference type="PRINTS" id="PR00463">
    <property type="entry name" value="EP450I"/>
</dbReference>
<evidence type="ECO:0000256" key="1">
    <source>
        <dbReference type="ARBA" id="ARBA00001971"/>
    </source>
</evidence>
<evidence type="ECO:0000313" key="10">
    <source>
        <dbReference type="EMBL" id="GMT31610.1"/>
    </source>
</evidence>
<dbReference type="InterPro" id="IPR036396">
    <property type="entry name" value="Cyt_P450_sf"/>
</dbReference>
<proteinExistence type="inferred from homology"/>
<evidence type="ECO:0008006" key="12">
    <source>
        <dbReference type="Google" id="ProtNLM"/>
    </source>
</evidence>
<keyword evidence="6 8" id="KW-0503">Monooxygenase</keyword>
<evidence type="ECO:0000256" key="7">
    <source>
        <dbReference type="PIRSR" id="PIRSR602401-1"/>
    </source>
</evidence>
<sequence>KMIALLLFLCIVAYVVLYYQNVRKYPPGPLPLPLIGNLYHLNSHNLHKTVDQIGKQYGNCFTLFMPRPVVVLTDHATITEALVTKGEHFVGRSHLPPDCLLQKRDQIGVVISDGAVWREQRRVSLRILRDCGVGTQQMEAQVNRSIDEMLSQLRATNDGATPYDMRTALQLCSGNVINEILFGYHFSYDETAKFDHFAGCVGKHLEDIKNNFHVSIVQAWPWTRHLPVIGSRGCEQLIANLSEYHGFIENEVRQCVESFDPEQAPANFVQAYLAEMKKNPELDMDNLNALAVDFWVAGVDTTTTTLRWALLLLMKHVDVQDRIRAELLSVVGRGRRIEMGDRQHLPYFQAAIAEIQRVGNLVAFTFSHRCTADNIIAGHLIRKETLVLPQFFSANIDAAVYDRPDEFRPERFLEADGTTFSKTLADHLMVFGVGKRVCLGEGLARMELHLILGTLLLNYRFEPTSPIDLEPIYGTALHPKPYKGRVIPI</sequence>
<dbReference type="EMBL" id="BTSY01000006">
    <property type="protein sequence ID" value="GMT31610.1"/>
    <property type="molecule type" value="Genomic_DNA"/>
</dbReference>
<evidence type="ECO:0000256" key="9">
    <source>
        <dbReference type="SAM" id="SignalP"/>
    </source>
</evidence>
<dbReference type="GO" id="GO:0020037">
    <property type="term" value="F:heme binding"/>
    <property type="evidence" value="ECO:0007669"/>
    <property type="project" value="InterPro"/>
</dbReference>
<evidence type="ECO:0000256" key="5">
    <source>
        <dbReference type="ARBA" id="ARBA00023004"/>
    </source>
</evidence>
<dbReference type="Proteomes" id="UP001432322">
    <property type="component" value="Unassembled WGS sequence"/>
</dbReference>
<evidence type="ECO:0000256" key="2">
    <source>
        <dbReference type="ARBA" id="ARBA00010617"/>
    </source>
</evidence>
<evidence type="ECO:0000313" key="11">
    <source>
        <dbReference type="Proteomes" id="UP001432322"/>
    </source>
</evidence>
<reference evidence="10" key="1">
    <citation type="submission" date="2023-10" db="EMBL/GenBank/DDBJ databases">
        <title>Genome assembly of Pristionchus species.</title>
        <authorList>
            <person name="Yoshida K."/>
            <person name="Sommer R.J."/>
        </authorList>
    </citation>
    <scope>NUCLEOTIDE SEQUENCE</scope>
    <source>
        <strain evidence="10">RS5133</strain>
    </source>
</reference>
<evidence type="ECO:0000256" key="4">
    <source>
        <dbReference type="ARBA" id="ARBA00023002"/>
    </source>
</evidence>
<comment type="caution">
    <text evidence="10">The sequence shown here is derived from an EMBL/GenBank/DDBJ whole genome shotgun (WGS) entry which is preliminary data.</text>
</comment>
<dbReference type="FunFam" id="1.10.630.10:FF:000036">
    <property type="entry name" value="CYtochrome P450 family"/>
    <property type="match status" value="1"/>
</dbReference>
<organism evidence="10 11">
    <name type="scientific">Pristionchus fissidentatus</name>
    <dbReference type="NCBI Taxonomy" id="1538716"/>
    <lineage>
        <taxon>Eukaryota</taxon>
        <taxon>Metazoa</taxon>
        <taxon>Ecdysozoa</taxon>
        <taxon>Nematoda</taxon>
        <taxon>Chromadorea</taxon>
        <taxon>Rhabditida</taxon>
        <taxon>Rhabditina</taxon>
        <taxon>Diplogasteromorpha</taxon>
        <taxon>Diplogasteroidea</taxon>
        <taxon>Neodiplogasteridae</taxon>
        <taxon>Pristionchus</taxon>
    </lineage>
</organism>
<evidence type="ECO:0000256" key="8">
    <source>
        <dbReference type="RuleBase" id="RU000461"/>
    </source>
</evidence>
<name>A0AAV5WIX2_9BILA</name>
<dbReference type="InterPro" id="IPR001128">
    <property type="entry name" value="Cyt_P450"/>
</dbReference>
<comment type="similarity">
    <text evidence="2 8">Belongs to the cytochrome P450 family.</text>
</comment>
<dbReference type="GO" id="GO:0016705">
    <property type="term" value="F:oxidoreductase activity, acting on paired donors, with incorporation or reduction of molecular oxygen"/>
    <property type="evidence" value="ECO:0007669"/>
    <property type="project" value="InterPro"/>
</dbReference>
<keyword evidence="3 7" id="KW-0479">Metal-binding</keyword>
<keyword evidence="9" id="KW-0732">Signal</keyword>
<dbReference type="Pfam" id="PF00067">
    <property type="entry name" value="p450"/>
    <property type="match status" value="1"/>
</dbReference>
<dbReference type="PRINTS" id="PR00385">
    <property type="entry name" value="P450"/>
</dbReference>
<feature type="signal peptide" evidence="9">
    <location>
        <begin position="1"/>
        <end position="17"/>
    </location>
</feature>
<dbReference type="PANTHER" id="PTHR24284:SF1">
    <property type="entry name" value="CYTOCHROME P450 FAMILY"/>
    <property type="match status" value="1"/>
</dbReference>
<feature type="non-terminal residue" evidence="10">
    <location>
        <position position="1"/>
    </location>
</feature>
<dbReference type="PANTHER" id="PTHR24284">
    <property type="entry name" value="CYTOCHROME P450 FAMILY"/>
    <property type="match status" value="1"/>
</dbReference>
<dbReference type="GO" id="GO:0004497">
    <property type="term" value="F:monooxygenase activity"/>
    <property type="evidence" value="ECO:0007669"/>
    <property type="project" value="UniProtKB-KW"/>
</dbReference>
<keyword evidence="5 7" id="KW-0408">Iron</keyword>
<accession>A0AAV5WIX2</accession>
<comment type="cofactor">
    <cofactor evidence="1 7">
        <name>heme</name>
        <dbReference type="ChEBI" id="CHEBI:30413"/>
    </cofactor>
</comment>
<keyword evidence="4 8" id="KW-0560">Oxidoreductase</keyword>
<dbReference type="PROSITE" id="PS00086">
    <property type="entry name" value="CYTOCHROME_P450"/>
    <property type="match status" value="1"/>
</dbReference>
<dbReference type="GO" id="GO:0005506">
    <property type="term" value="F:iron ion binding"/>
    <property type="evidence" value="ECO:0007669"/>
    <property type="project" value="InterPro"/>
</dbReference>
<keyword evidence="7 8" id="KW-0349">Heme</keyword>
<dbReference type="InterPro" id="IPR002401">
    <property type="entry name" value="Cyt_P450_E_grp-I"/>
</dbReference>
<keyword evidence="11" id="KW-1185">Reference proteome</keyword>
<evidence type="ECO:0000256" key="3">
    <source>
        <dbReference type="ARBA" id="ARBA00022723"/>
    </source>
</evidence>
<protein>
    <recommendedName>
        <fullName evidence="12">Cytochrome P450</fullName>
    </recommendedName>
</protein>
<gene>
    <name evidence="10" type="ORF">PFISCL1PPCAC_22907</name>
</gene>